<proteinExistence type="predicted"/>
<comment type="caution">
    <text evidence="2">The sequence shown here is derived from an EMBL/GenBank/DDBJ whole genome shotgun (WGS) entry which is preliminary data.</text>
</comment>
<dbReference type="AlphaFoldDB" id="A0A1F8AYU7"/>
<gene>
    <name evidence="2" type="ORF">A3E46_01205</name>
</gene>
<evidence type="ECO:0008006" key="4">
    <source>
        <dbReference type="Google" id="ProtNLM"/>
    </source>
</evidence>
<evidence type="ECO:0000313" key="2">
    <source>
        <dbReference type="EMBL" id="OGM56934.1"/>
    </source>
</evidence>
<accession>A0A1F8AYU7</accession>
<organism evidence="2 3">
    <name type="scientific">Candidatus Woesebacteria bacterium RIFCSPHIGHO2_12_FULL_46_16</name>
    <dbReference type="NCBI Taxonomy" id="1802513"/>
    <lineage>
        <taxon>Bacteria</taxon>
        <taxon>Candidatus Woeseibacteriota</taxon>
    </lineage>
</organism>
<evidence type="ECO:0000256" key="1">
    <source>
        <dbReference type="SAM" id="Phobius"/>
    </source>
</evidence>
<feature type="transmembrane region" description="Helical" evidence="1">
    <location>
        <begin position="189"/>
        <end position="210"/>
    </location>
</feature>
<name>A0A1F8AYU7_9BACT</name>
<feature type="transmembrane region" description="Helical" evidence="1">
    <location>
        <begin position="83"/>
        <end position="101"/>
    </location>
</feature>
<protein>
    <recommendedName>
        <fullName evidence="4">Ferric oxidoreductase domain-containing protein</fullName>
    </recommendedName>
</protein>
<keyword evidence="1" id="KW-0812">Transmembrane</keyword>
<dbReference type="EMBL" id="MGGZ01000021">
    <property type="protein sequence ID" value="OGM56934.1"/>
    <property type="molecule type" value="Genomic_DNA"/>
</dbReference>
<dbReference type="Proteomes" id="UP000178313">
    <property type="component" value="Unassembled WGS sequence"/>
</dbReference>
<feature type="transmembrane region" description="Helical" evidence="1">
    <location>
        <begin position="40"/>
        <end position="62"/>
    </location>
</feature>
<keyword evidence="1" id="KW-1133">Transmembrane helix</keyword>
<reference evidence="2 3" key="1">
    <citation type="journal article" date="2016" name="Nat. Commun.">
        <title>Thousands of microbial genomes shed light on interconnected biogeochemical processes in an aquifer system.</title>
        <authorList>
            <person name="Anantharaman K."/>
            <person name="Brown C.T."/>
            <person name="Hug L.A."/>
            <person name="Sharon I."/>
            <person name="Castelle C.J."/>
            <person name="Probst A.J."/>
            <person name="Thomas B.C."/>
            <person name="Singh A."/>
            <person name="Wilkins M.J."/>
            <person name="Karaoz U."/>
            <person name="Brodie E.L."/>
            <person name="Williams K.H."/>
            <person name="Hubbard S.S."/>
            <person name="Banfield J.F."/>
        </authorList>
    </citation>
    <scope>NUCLEOTIDE SEQUENCE [LARGE SCALE GENOMIC DNA]</scope>
</reference>
<sequence length="218" mass="25585">MKKFLFYFIWLLVLSIGPITILKVTPLDFALSTPVLTINFIQRIVALLAFSMLFWQIILGSFMDKWIEKLGGWVFKFHVLEGAVIYSLVLLHPLLFVLLRFKSLGILDPFYVFTDVCVICANKTEFLYTFGRVGFWLITLAVLAAKLRTQPWLRVHWRKFHILNYLAFIFISIHSRFTGTDTLTPPFVWFWWIATIVIIGIVIYKLLALYRPRFLRGN</sequence>
<feature type="transmembrane region" description="Helical" evidence="1">
    <location>
        <begin position="126"/>
        <end position="145"/>
    </location>
</feature>
<evidence type="ECO:0000313" key="3">
    <source>
        <dbReference type="Proteomes" id="UP000178313"/>
    </source>
</evidence>
<feature type="transmembrane region" description="Helical" evidence="1">
    <location>
        <begin position="157"/>
        <end position="177"/>
    </location>
</feature>
<keyword evidence="1" id="KW-0472">Membrane</keyword>
<dbReference type="STRING" id="1802513.A3E46_01205"/>